<comment type="caution">
    <text evidence="2">The sequence shown here is derived from an EMBL/GenBank/DDBJ whole genome shotgun (WGS) entry which is preliminary data.</text>
</comment>
<proteinExistence type="predicted"/>
<dbReference type="Proteomes" id="UP000769157">
    <property type="component" value="Unassembled WGS sequence"/>
</dbReference>
<dbReference type="AlphaFoldDB" id="A0A9P8PEV0"/>
<feature type="region of interest" description="Disordered" evidence="1">
    <location>
        <begin position="224"/>
        <end position="263"/>
    </location>
</feature>
<feature type="region of interest" description="Disordered" evidence="1">
    <location>
        <begin position="523"/>
        <end position="551"/>
    </location>
</feature>
<evidence type="ECO:0000313" key="3">
    <source>
        <dbReference type="Proteomes" id="UP000769157"/>
    </source>
</evidence>
<feature type="compositionally biased region" description="Low complexity" evidence="1">
    <location>
        <begin position="224"/>
        <end position="259"/>
    </location>
</feature>
<dbReference type="RefSeq" id="XP_046064026.1">
    <property type="nucleotide sequence ID" value="XM_046201843.1"/>
</dbReference>
<keyword evidence="3" id="KW-1185">Reference proteome</keyword>
<feature type="compositionally biased region" description="Basic and acidic residues" evidence="1">
    <location>
        <begin position="538"/>
        <end position="551"/>
    </location>
</feature>
<organism evidence="2 3">
    <name type="scientific">Ogataea philodendri</name>
    <dbReference type="NCBI Taxonomy" id="1378263"/>
    <lineage>
        <taxon>Eukaryota</taxon>
        <taxon>Fungi</taxon>
        <taxon>Dikarya</taxon>
        <taxon>Ascomycota</taxon>
        <taxon>Saccharomycotina</taxon>
        <taxon>Pichiomycetes</taxon>
        <taxon>Pichiales</taxon>
        <taxon>Pichiaceae</taxon>
        <taxon>Ogataea</taxon>
    </lineage>
</organism>
<dbReference type="EMBL" id="JAEUBE010000087">
    <property type="protein sequence ID" value="KAH3670601.1"/>
    <property type="molecule type" value="Genomic_DNA"/>
</dbReference>
<gene>
    <name evidence="2" type="ORF">OGAPHI_001116</name>
</gene>
<feature type="compositionally biased region" description="Basic and acidic residues" evidence="1">
    <location>
        <begin position="402"/>
        <end position="416"/>
    </location>
</feature>
<evidence type="ECO:0000256" key="1">
    <source>
        <dbReference type="SAM" id="MobiDB-lite"/>
    </source>
</evidence>
<feature type="compositionally biased region" description="Basic and acidic residues" evidence="1">
    <location>
        <begin position="423"/>
        <end position="481"/>
    </location>
</feature>
<reference evidence="2" key="2">
    <citation type="submission" date="2021-01" db="EMBL/GenBank/DDBJ databases">
        <authorList>
            <person name="Schikora-Tamarit M.A."/>
        </authorList>
    </citation>
    <scope>NUCLEOTIDE SEQUENCE</scope>
    <source>
        <strain evidence="2">CBS6075</strain>
    </source>
</reference>
<reference evidence="2" key="1">
    <citation type="journal article" date="2021" name="Open Biol.">
        <title>Shared evolutionary footprints suggest mitochondrial oxidative damage underlies multiple complex I losses in fungi.</title>
        <authorList>
            <person name="Schikora-Tamarit M.A."/>
            <person name="Marcet-Houben M."/>
            <person name="Nosek J."/>
            <person name="Gabaldon T."/>
        </authorList>
    </citation>
    <scope>NUCLEOTIDE SEQUENCE</scope>
    <source>
        <strain evidence="2">CBS6075</strain>
    </source>
</reference>
<evidence type="ECO:0000313" key="2">
    <source>
        <dbReference type="EMBL" id="KAH3670601.1"/>
    </source>
</evidence>
<name>A0A9P8PEV0_9ASCO</name>
<sequence length="642" mass="70750">MNGRSRMLPVRVCRAEPNKRLLAVLWRLVDGVNFPNLVGRVDVATGLNEQQNKDLDPQVQFEPVSVFQIELVHAERVGIDRVSVDHLAWDFEIFLVNLVEPQSFVFHHCFGRQDSPDAARRTSSIDETLDARLYRADSTAVCGLRTNRINGGSLASSVSTICKNEDSPSVCSSCMFSRYLSASSFCLAVEIEISASTTIRRSFSLPVSGLTRFGGVRSTTGISSGAISGTSDRSAWSSSPRSKSRSTSSTSPTAFPSWSNENSSCPKLWPMSSSSGCANEPRLTAVVAVCAESRENTALVASDTDESASSVISRSNCRIWCWWLDSNVSSISSRVSNPTSMLKFGSSLNTFRSLCLESIGQLKRIRLYTGQLCGSGSFPRMGKHTSHQHHGEGAGNGENDADERHERESSLVEGRELVSVQFEVERERESDADGETDGRAQQRHDLAEIRDEQRRHQQHNAERDACHERGHERVRGRENWAAHKRQFRQRENSHENHNGAGDPGRVRVVEQDVFGDFVLDELAKHQEPNDPGDQVQRVTERESHRHASVRSRNDVGQKFVGAGGNNDPGCDLVASPAVSRIANVDVVQTIPAKLSTESIRSGKAFNTSKMNAKTILKVVAETSWKIALKESANKITIVTFAP</sequence>
<feature type="region of interest" description="Disordered" evidence="1">
    <location>
        <begin position="379"/>
        <end position="504"/>
    </location>
</feature>
<feature type="compositionally biased region" description="Basic and acidic residues" evidence="1">
    <location>
        <begin position="488"/>
        <end position="497"/>
    </location>
</feature>
<dbReference type="GeneID" id="70233084"/>
<accession>A0A9P8PEV0</accession>
<protein>
    <submittedName>
        <fullName evidence="2">Uncharacterized protein</fullName>
    </submittedName>
</protein>